<protein>
    <submittedName>
        <fullName evidence="2">Secondary thiamine-phosphate synthase enzyme</fullName>
    </submittedName>
</protein>
<dbReference type="EMBL" id="CAADFN010000101">
    <property type="protein sequence ID" value="VFK21724.1"/>
    <property type="molecule type" value="Genomic_DNA"/>
</dbReference>
<dbReference type="PANTHER" id="PTHR30615:SF8">
    <property type="entry name" value="UPF0047 PROTEIN C4A8.02C"/>
    <property type="match status" value="1"/>
</dbReference>
<name>A0A450WXF8_9GAMM</name>
<organism evidence="2">
    <name type="scientific">Candidatus Kentrum sp. LFY</name>
    <dbReference type="NCBI Taxonomy" id="2126342"/>
    <lineage>
        <taxon>Bacteria</taxon>
        <taxon>Pseudomonadati</taxon>
        <taxon>Pseudomonadota</taxon>
        <taxon>Gammaproteobacteria</taxon>
        <taxon>Candidatus Kentrum</taxon>
    </lineage>
</organism>
<reference evidence="2" key="1">
    <citation type="submission" date="2019-02" db="EMBL/GenBank/DDBJ databases">
        <authorList>
            <person name="Gruber-Vodicka R. H."/>
            <person name="Seah K. B. B."/>
        </authorList>
    </citation>
    <scope>NUCLEOTIDE SEQUENCE</scope>
    <source>
        <strain evidence="2">BECK_BY7</strain>
    </source>
</reference>
<dbReference type="NCBIfam" id="TIGR00149">
    <property type="entry name" value="TIGR00149_YjbQ"/>
    <property type="match status" value="1"/>
</dbReference>
<dbReference type="Gene3D" id="2.60.120.460">
    <property type="entry name" value="YjbQ-like"/>
    <property type="match status" value="1"/>
</dbReference>
<evidence type="ECO:0000256" key="1">
    <source>
        <dbReference type="ARBA" id="ARBA00005534"/>
    </source>
</evidence>
<dbReference type="PIRSF" id="PIRSF004681">
    <property type="entry name" value="UCP004681"/>
    <property type="match status" value="1"/>
</dbReference>
<dbReference type="PANTHER" id="PTHR30615">
    <property type="entry name" value="UNCHARACTERIZED PROTEIN YJBQ-RELATED"/>
    <property type="match status" value="1"/>
</dbReference>
<dbReference type="Pfam" id="PF01894">
    <property type="entry name" value="YjbQ"/>
    <property type="match status" value="1"/>
</dbReference>
<gene>
    <name evidence="2" type="ORF">BECKLFY1418C_GA0070996_11013</name>
</gene>
<dbReference type="InterPro" id="IPR035917">
    <property type="entry name" value="YjbQ-like_sf"/>
</dbReference>
<dbReference type="SUPFAM" id="SSF111038">
    <property type="entry name" value="YjbQ-like"/>
    <property type="match status" value="1"/>
</dbReference>
<sequence length="160" mass="17398">MAVHPSHDVVNDGIIEDIAIEATEGETMHKTIQVNTNRREELVDITPQVEAVVKASGVTDGLVNVYVRGATAAIMVQENWDDSVQSDVINFLAKSIPRGVWLHDRQDGNGDSHLKAGLVGPSESVPILDGKLGLSTWQNLFLCEFDGPRRAREVVCTILG</sequence>
<proteinExistence type="inferred from homology"/>
<evidence type="ECO:0000313" key="2">
    <source>
        <dbReference type="EMBL" id="VFK21724.1"/>
    </source>
</evidence>
<dbReference type="AlphaFoldDB" id="A0A450WXF8"/>
<accession>A0A450WXF8</accession>
<dbReference type="InterPro" id="IPR001602">
    <property type="entry name" value="UPF0047_YjbQ-like"/>
</dbReference>
<comment type="similarity">
    <text evidence="1">Belongs to the UPF0047 family.</text>
</comment>